<protein>
    <submittedName>
        <fullName evidence="5">Helix-turn-helix transcriptional regulator</fullName>
    </submittedName>
</protein>
<dbReference type="PANTHER" id="PTHR43132:SF2">
    <property type="entry name" value="ARSENICAL RESISTANCE OPERON REPRESSOR ARSR-RELATED"/>
    <property type="match status" value="1"/>
</dbReference>
<dbReference type="InterPro" id="IPR011991">
    <property type="entry name" value="ArsR-like_HTH"/>
</dbReference>
<evidence type="ECO:0000256" key="1">
    <source>
        <dbReference type="ARBA" id="ARBA00023015"/>
    </source>
</evidence>
<dbReference type="Gene3D" id="1.10.10.10">
    <property type="entry name" value="Winged helix-like DNA-binding domain superfamily/Winged helix DNA-binding domain"/>
    <property type="match status" value="1"/>
</dbReference>
<evidence type="ECO:0000313" key="5">
    <source>
        <dbReference type="EMBL" id="TQV77946.1"/>
    </source>
</evidence>
<keyword evidence="2" id="KW-0238">DNA-binding</keyword>
<evidence type="ECO:0000259" key="4">
    <source>
        <dbReference type="PROSITE" id="PS50987"/>
    </source>
</evidence>
<accession>A0A545TL81</accession>
<keyword evidence="1" id="KW-0805">Transcription regulation</keyword>
<keyword evidence="3" id="KW-0804">Transcription</keyword>
<keyword evidence="6" id="KW-1185">Reference proteome</keyword>
<dbReference type="SUPFAM" id="SSF46785">
    <property type="entry name" value="Winged helix' DNA-binding domain"/>
    <property type="match status" value="1"/>
</dbReference>
<comment type="caution">
    <text evidence="5">The sequence shown here is derived from an EMBL/GenBank/DDBJ whole genome shotgun (WGS) entry which is preliminary data.</text>
</comment>
<sequence length="112" mass="12423">MDTKDVLAAFAALSQETRLEVFRLLVKAGEEGLLSGEIGERLQVRQNTMSANLSVLLNAGLLRNRREGRSVRYFADYDGMRGLLGYLMEDCCGGKPELCRPAIDQIACDVRL</sequence>
<dbReference type="InterPro" id="IPR001845">
    <property type="entry name" value="HTH_ArsR_DNA-bd_dom"/>
</dbReference>
<evidence type="ECO:0000313" key="6">
    <source>
        <dbReference type="Proteomes" id="UP000315252"/>
    </source>
</evidence>
<feature type="domain" description="HTH arsR-type" evidence="4">
    <location>
        <begin position="1"/>
        <end position="95"/>
    </location>
</feature>
<proteinExistence type="predicted"/>
<dbReference type="PROSITE" id="PS50987">
    <property type="entry name" value="HTH_ARSR_2"/>
    <property type="match status" value="1"/>
</dbReference>
<dbReference type="AlphaFoldDB" id="A0A545TL81"/>
<gene>
    <name evidence="5" type="ORF">FKG95_20645</name>
</gene>
<dbReference type="PANTHER" id="PTHR43132">
    <property type="entry name" value="ARSENICAL RESISTANCE OPERON REPRESSOR ARSR-RELATED"/>
    <property type="match status" value="1"/>
</dbReference>
<dbReference type="Pfam" id="PF12840">
    <property type="entry name" value="HTH_20"/>
    <property type="match status" value="1"/>
</dbReference>
<dbReference type="RefSeq" id="WP_142898289.1">
    <property type="nucleotide sequence ID" value="NZ_ML660058.1"/>
</dbReference>
<organism evidence="5 6">
    <name type="scientific">Denitrobaculum tricleocarpae</name>
    <dbReference type="NCBI Taxonomy" id="2591009"/>
    <lineage>
        <taxon>Bacteria</taxon>
        <taxon>Pseudomonadati</taxon>
        <taxon>Pseudomonadota</taxon>
        <taxon>Alphaproteobacteria</taxon>
        <taxon>Rhodospirillales</taxon>
        <taxon>Rhodospirillaceae</taxon>
        <taxon>Denitrobaculum</taxon>
    </lineage>
</organism>
<dbReference type="Proteomes" id="UP000315252">
    <property type="component" value="Unassembled WGS sequence"/>
</dbReference>
<dbReference type="CDD" id="cd00090">
    <property type="entry name" value="HTH_ARSR"/>
    <property type="match status" value="1"/>
</dbReference>
<dbReference type="GO" id="GO:0003677">
    <property type="term" value="F:DNA binding"/>
    <property type="evidence" value="ECO:0007669"/>
    <property type="project" value="UniProtKB-KW"/>
</dbReference>
<dbReference type="SMART" id="SM00418">
    <property type="entry name" value="HTH_ARSR"/>
    <property type="match status" value="1"/>
</dbReference>
<evidence type="ECO:0000256" key="2">
    <source>
        <dbReference type="ARBA" id="ARBA00023125"/>
    </source>
</evidence>
<name>A0A545TL81_9PROT</name>
<reference evidence="5 6" key="1">
    <citation type="submission" date="2019-06" db="EMBL/GenBank/DDBJ databases">
        <title>Whole genome sequence for Rhodospirillaceae sp. R148.</title>
        <authorList>
            <person name="Wang G."/>
        </authorList>
    </citation>
    <scope>NUCLEOTIDE SEQUENCE [LARGE SCALE GENOMIC DNA]</scope>
    <source>
        <strain evidence="5 6">R148</strain>
    </source>
</reference>
<dbReference type="GO" id="GO:0003700">
    <property type="term" value="F:DNA-binding transcription factor activity"/>
    <property type="evidence" value="ECO:0007669"/>
    <property type="project" value="InterPro"/>
</dbReference>
<dbReference type="PRINTS" id="PR00778">
    <property type="entry name" value="HTHARSR"/>
</dbReference>
<dbReference type="InterPro" id="IPR036390">
    <property type="entry name" value="WH_DNA-bd_sf"/>
</dbReference>
<dbReference type="EMBL" id="VHSH01000007">
    <property type="protein sequence ID" value="TQV77946.1"/>
    <property type="molecule type" value="Genomic_DNA"/>
</dbReference>
<dbReference type="InterPro" id="IPR036388">
    <property type="entry name" value="WH-like_DNA-bd_sf"/>
</dbReference>
<evidence type="ECO:0000256" key="3">
    <source>
        <dbReference type="ARBA" id="ARBA00023163"/>
    </source>
</evidence>
<dbReference type="InterPro" id="IPR051011">
    <property type="entry name" value="Metal_resp_trans_reg"/>
</dbReference>
<dbReference type="OrthoDB" id="9804742at2"/>
<dbReference type="NCBIfam" id="NF033788">
    <property type="entry name" value="HTH_metalloreg"/>
    <property type="match status" value="1"/>
</dbReference>